<keyword evidence="2" id="KW-1185">Reference proteome</keyword>
<accession>A0A0P1B7A9</accession>
<sequence>MKSQEVIYRECLHCQKSLGAVTTTIFTKILHQMHLNRDVRVFIKKPLDFALNEEYDS</sequence>
<name>A0A0P1B7A9_PLAHL</name>
<evidence type="ECO:0000313" key="1">
    <source>
        <dbReference type="EMBL" id="CEG49992.1"/>
    </source>
</evidence>
<protein>
    <submittedName>
        <fullName evidence="1">Uncharacterized protein</fullName>
    </submittedName>
</protein>
<organism evidence="1 2">
    <name type="scientific">Plasmopara halstedii</name>
    <name type="common">Downy mildew of sunflower</name>
    <dbReference type="NCBI Taxonomy" id="4781"/>
    <lineage>
        <taxon>Eukaryota</taxon>
        <taxon>Sar</taxon>
        <taxon>Stramenopiles</taxon>
        <taxon>Oomycota</taxon>
        <taxon>Peronosporomycetes</taxon>
        <taxon>Peronosporales</taxon>
        <taxon>Peronosporaceae</taxon>
        <taxon>Plasmopara</taxon>
    </lineage>
</organism>
<dbReference type="EMBL" id="CCYD01003101">
    <property type="protein sequence ID" value="CEG49992.1"/>
    <property type="molecule type" value="Genomic_DNA"/>
</dbReference>
<dbReference type="RefSeq" id="XP_024586361.1">
    <property type="nucleotide sequence ID" value="XM_024721243.1"/>
</dbReference>
<evidence type="ECO:0000313" key="2">
    <source>
        <dbReference type="Proteomes" id="UP000054928"/>
    </source>
</evidence>
<proteinExistence type="predicted"/>
<reference evidence="2" key="1">
    <citation type="submission" date="2014-09" db="EMBL/GenBank/DDBJ databases">
        <authorList>
            <person name="Sharma Rahul"/>
            <person name="Thines Marco"/>
        </authorList>
    </citation>
    <scope>NUCLEOTIDE SEQUENCE [LARGE SCALE GENOMIC DNA]</scope>
</reference>
<dbReference type="GeneID" id="36402780"/>
<dbReference type="Proteomes" id="UP000054928">
    <property type="component" value="Unassembled WGS sequence"/>
</dbReference>
<dbReference type="AlphaFoldDB" id="A0A0P1B7A9"/>